<dbReference type="STRING" id="1294273.roselon_00702"/>
<evidence type="ECO:0000313" key="2">
    <source>
        <dbReference type="Proteomes" id="UP000019593"/>
    </source>
</evidence>
<dbReference type="InterPro" id="IPR016155">
    <property type="entry name" value="Mopterin_synth/thiamin_S_b"/>
</dbReference>
<accession>W8S304</accession>
<dbReference type="eggNOG" id="COG1977">
    <property type="taxonomic scope" value="Bacteria"/>
</dbReference>
<keyword evidence="2" id="KW-1185">Reference proteome</keyword>
<dbReference type="HOGENOM" id="CLU_114601_4_0_5"/>
<dbReference type="Gene3D" id="3.10.20.30">
    <property type="match status" value="1"/>
</dbReference>
<dbReference type="NCBIfam" id="TIGR01682">
    <property type="entry name" value="moaD"/>
    <property type="match status" value="1"/>
</dbReference>
<dbReference type="CDD" id="cd00754">
    <property type="entry name" value="Ubl_MoaD"/>
    <property type="match status" value="1"/>
</dbReference>
<dbReference type="OrthoDB" id="9800712at2"/>
<dbReference type="Proteomes" id="UP000019593">
    <property type="component" value="Chromosome"/>
</dbReference>
<dbReference type="EMBL" id="CP004372">
    <property type="protein sequence ID" value="AHM03131.1"/>
    <property type="molecule type" value="Genomic_DNA"/>
</dbReference>
<proteinExistence type="predicted"/>
<protein>
    <submittedName>
        <fullName evidence="1">Molybdenum cofactor biosynthesis protein MoaD</fullName>
    </submittedName>
</protein>
<dbReference type="AlphaFoldDB" id="W8S304"/>
<gene>
    <name evidence="1" type="ORF">roselon_00702</name>
</gene>
<reference evidence="1 2" key="1">
    <citation type="submission" date="2013-03" db="EMBL/GenBank/DDBJ databases">
        <authorList>
            <person name="Fiebig A."/>
            <person name="Goeker M."/>
            <person name="Klenk H.-P.P."/>
        </authorList>
    </citation>
    <scope>NUCLEOTIDE SEQUENCE [LARGE SCALE GENOMIC DNA]</scope>
    <source>
        <strain evidence="2">DSM 19469</strain>
    </source>
</reference>
<organism evidence="1 2">
    <name type="scientific">Roseicyclus elongatus DSM 19469</name>
    <dbReference type="NCBI Taxonomy" id="1294273"/>
    <lineage>
        <taxon>Bacteria</taxon>
        <taxon>Pseudomonadati</taxon>
        <taxon>Pseudomonadota</taxon>
        <taxon>Alphaproteobacteria</taxon>
        <taxon>Rhodobacterales</taxon>
        <taxon>Roseobacteraceae</taxon>
        <taxon>Roseicyclus</taxon>
    </lineage>
</organism>
<dbReference type="RefSeq" id="WP_025311023.1">
    <property type="nucleotide sequence ID" value="NZ_CP004372.1"/>
</dbReference>
<dbReference type="Pfam" id="PF02597">
    <property type="entry name" value="ThiS"/>
    <property type="match status" value="1"/>
</dbReference>
<dbReference type="SUPFAM" id="SSF54285">
    <property type="entry name" value="MoaD/ThiS"/>
    <property type="match status" value="1"/>
</dbReference>
<evidence type="ECO:0000313" key="1">
    <source>
        <dbReference type="EMBL" id="AHM03131.1"/>
    </source>
</evidence>
<dbReference type="PATRIC" id="fig|1294273.3.peg.691"/>
<sequence length="83" mass="9335">MKRDLRYFAWLRERIGTGHESIETDAATVADLIEELRRRDEAYAFAFSDTASIRAALDQDLVDLDAPLSDAREVAFFPPMTGG</sequence>
<dbReference type="KEGG" id="red:roselon_00702"/>
<name>W8S304_9RHOB</name>
<dbReference type="InterPro" id="IPR012675">
    <property type="entry name" value="Beta-grasp_dom_sf"/>
</dbReference>
<dbReference type="InterPro" id="IPR003749">
    <property type="entry name" value="ThiS/MoaD-like"/>
</dbReference>